<feature type="region of interest" description="Disordered" evidence="1">
    <location>
        <begin position="28"/>
        <end position="124"/>
    </location>
</feature>
<dbReference type="GeneID" id="63775167"/>
<sequence>MVKPTTAFTGLNPEQVQWVKALIQSMRQTNEAKQAKDASQPEHEEKGKGKTKPAKYYKKSKEYNKVNDAETIKEEPTNDSPGKTKENDEPKKAKQVGETRKGKKARGVKKAKQAADSEHMQNVQEDQNQAIIPVEARKLNWVRVPVPGAKQAEDADNGDETKKTVENVCVEDLAHKQASLTKWLLLRRKWTRDKESRRLSQSQPKTKSCRNCDSLFCTSENDDLACRYHPGTIKRLSWEIGAPHFHTGPDGHYHVEDLENWPHLFRWSCCSKRLDKSEGCNTRKHEAVEACVDADDLRVDASGLVLHLLDLSQDGGLVGIATLAYLTAYVNARSCSTYPGDTQ</sequence>
<evidence type="ECO:0000256" key="1">
    <source>
        <dbReference type="SAM" id="MobiDB-lite"/>
    </source>
</evidence>
<comment type="caution">
    <text evidence="2">The sequence shown here is derived from an EMBL/GenBank/DDBJ whole genome shotgun (WGS) entry which is preliminary data.</text>
</comment>
<name>A0A1Y2DA34_9PEZI</name>
<gene>
    <name evidence="2" type="ORF">BCR38DRAFT_414649</name>
</gene>
<reference evidence="2 3" key="1">
    <citation type="submission" date="2016-07" db="EMBL/GenBank/DDBJ databases">
        <title>Pervasive Adenine N6-methylation of Active Genes in Fungi.</title>
        <authorList>
            <consortium name="DOE Joint Genome Institute"/>
            <person name="Mondo S.J."/>
            <person name="Dannebaum R.O."/>
            <person name="Kuo R.C."/>
            <person name="Labutti K."/>
            <person name="Haridas S."/>
            <person name="Kuo A."/>
            <person name="Salamov A."/>
            <person name="Ahrendt S.R."/>
            <person name="Lipzen A."/>
            <person name="Sullivan W."/>
            <person name="Andreopoulos W.B."/>
            <person name="Clum A."/>
            <person name="Lindquist E."/>
            <person name="Daum C."/>
            <person name="Ramamoorthy G.K."/>
            <person name="Gryganskyi A."/>
            <person name="Culley D."/>
            <person name="Magnuson J.K."/>
            <person name="James T.Y."/>
            <person name="O'Malley M.A."/>
            <person name="Stajich J.E."/>
            <person name="Spatafora J.W."/>
            <person name="Visel A."/>
            <person name="Grigoriev I.V."/>
        </authorList>
    </citation>
    <scope>NUCLEOTIDE SEQUENCE [LARGE SCALE GENOMIC DNA]</scope>
    <source>
        <strain evidence="2 3">CBS 129021</strain>
    </source>
</reference>
<dbReference type="Proteomes" id="UP000193689">
    <property type="component" value="Unassembled WGS sequence"/>
</dbReference>
<accession>A0A1Y2DA34</accession>
<evidence type="ECO:0000313" key="2">
    <source>
        <dbReference type="EMBL" id="ORY56131.1"/>
    </source>
</evidence>
<dbReference type="RefSeq" id="XP_040709977.1">
    <property type="nucleotide sequence ID" value="XM_040858955.1"/>
</dbReference>
<dbReference type="OrthoDB" id="5422613at2759"/>
<proteinExistence type="predicted"/>
<keyword evidence="3" id="KW-1185">Reference proteome</keyword>
<feature type="compositionally biased region" description="Basic and acidic residues" evidence="1">
    <location>
        <begin position="59"/>
        <end position="100"/>
    </location>
</feature>
<evidence type="ECO:0000313" key="3">
    <source>
        <dbReference type="Proteomes" id="UP000193689"/>
    </source>
</evidence>
<dbReference type="EMBL" id="MCFJ01000024">
    <property type="protein sequence ID" value="ORY56131.1"/>
    <property type="molecule type" value="Genomic_DNA"/>
</dbReference>
<protein>
    <submittedName>
        <fullName evidence="2">Uncharacterized protein</fullName>
    </submittedName>
</protein>
<feature type="compositionally biased region" description="Basic residues" evidence="1">
    <location>
        <begin position="49"/>
        <end position="58"/>
    </location>
</feature>
<organism evidence="2 3">
    <name type="scientific">Pseudomassariella vexata</name>
    <dbReference type="NCBI Taxonomy" id="1141098"/>
    <lineage>
        <taxon>Eukaryota</taxon>
        <taxon>Fungi</taxon>
        <taxon>Dikarya</taxon>
        <taxon>Ascomycota</taxon>
        <taxon>Pezizomycotina</taxon>
        <taxon>Sordariomycetes</taxon>
        <taxon>Xylariomycetidae</taxon>
        <taxon>Amphisphaeriales</taxon>
        <taxon>Pseudomassariaceae</taxon>
        <taxon>Pseudomassariella</taxon>
    </lineage>
</organism>
<feature type="compositionally biased region" description="Basic and acidic residues" evidence="1">
    <location>
        <begin position="33"/>
        <end position="48"/>
    </location>
</feature>
<dbReference type="InParanoid" id="A0A1Y2DA34"/>
<feature type="compositionally biased region" description="Basic residues" evidence="1">
    <location>
        <begin position="101"/>
        <end position="112"/>
    </location>
</feature>
<dbReference type="AlphaFoldDB" id="A0A1Y2DA34"/>